<dbReference type="Pfam" id="PF00201">
    <property type="entry name" value="UDPGT"/>
    <property type="match status" value="1"/>
</dbReference>
<gene>
    <name evidence="5" type="ORF">BCR39DRAFT_540197</name>
</gene>
<keyword evidence="2 4" id="KW-0328">Glycosyltransferase</keyword>
<evidence type="ECO:0000256" key="4">
    <source>
        <dbReference type="RuleBase" id="RU003718"/>
    </source>
</evidence>
<dbReference type="PROSITE" id="PS00375">
    <property type="entry name" value="UDPGT"/>
    <property type="match status" value="1"/>
</dbReference>
<dbReference type="OrthoDB" id="5835829at2759"/>
<evidence type="ECO:0000256" key="2">
    <source>
        <dbReference type="ARBA" id="ARBA00022676"/>
    </source>
</evidence>
<dbReference type="EMBL" id="MCFC01000044">
    <property type="protein sequence ID" value="ORY26782.1"/>
    <property type="molecule type" value="Genomic_DNA"/>
</dbReference>
<dbReference type="SUPFAM" id="SSF53756">
    <property type="entry name" value="UDP-Glycosyltransferase/glycogen phosphorylase"/>
    <property type="match status" value="1"/>
</dbReference>
<evidence type="ECO:0000256" key="1">
    <source>
        <dbReference type="ARBA" id="ARBA00009995"/>
    </source>
</evidence>
<comment type="caution">
    <text evidence="5">The sequence shown here is derived from an EMBL/GenBank/DDBJ whole genome shotgun (WGS) entry which is preliminary data.</text>
</comment>
<dbReference type="CDD" id="cd03784">
    <property type="entry name" value="GT1_Gtf-like"/>
    <property type="match status" value="1"/>
</dbReference>
<dbReference type="Gene3D" id="3.40.50.2000">
    <property type="entry name" value="Glycogen Phosphorylase B"/>
    <property type="match status" value="2"/>
</dbReference>
<dbReference type="PANTHER" id="PTHR11926:SF1494">
    <property type="entry name" value="FLAVONOL 3-O-GLUCOSYLTRANSFERASE UGT76E12-RELATED"/>
    <property type="match status" value="1"/>
</dbReference>
<dbReference type="AlphaFoldDB" id="A0A1Y2AW61"/>
<dbReference type="STRING" id="71784.A0A1Y2AW61"/>
<dbReference type="InParanoid" id="A0A1Y2AW61"/>
<dbReference type="InterPro" id="IPR035595">
    <property type="entry name" value="UDP_glycos_trans_CS"/>
</dbReference>
<reference evidence="5 6" key="1">
    <citation type="submission" date="2016-07" db="EMBL/GenBank/DDBJ databases">
        <title>Pervasive Adenine N6-methylation of Active Genes in Fungi.</title>
        <authorList>
            <consortium name="DOE Joint Genome Institute"/>
            <person name="Mondo S.J."/>
            <person name="Dannebaum R.O."/>
            <person name="Kuo R.C."/>
            <person name="Labutti K."/>
            <person name="Haridas S."/>
            <person name="Kuo A."/>
            <person name="Salamov A."/>
            <person name="Ahrendt S.R."/>
            <person name="Lipzen A."/>
            <person name="Sullivan W."/>
            <person name="Andreopoulos W.B."/>
            <person name="Clum A."/>
            <person name="Lindquist E."/>
            <person name="Daum C."/>
            <person name="Ramamoorthy G.K."/>
            <person name="Gryganskyi A."/>
            <person name="Culley D."/>
            <person name="Magnuson J.K."/>
            <person name="James T.Y."/>
            <person name="O'Malley M.A."/>
            <person name="Stajich J.E."/>
            <person name="Spatafora J.W."/>
            <person name="Visel A."/>
            <person name="Grigoriev I.V."/>
        </authorList>
    </citation>
    <scope>NUCLEOTIDE SEQUENCE [LARGE SCALE GENOMIC DNA]</scope>
    <source>
        <strain evidence="5 6">68-887.2</strain>
    </source>
</reference>
<name>A0A1Y2AW61_9TREE</name>
<dbReference type="Proteomes" id="UP000193986">
    <property type="component" value="Unassembled WGS sequence"/>
</dbReference>
<dbReference type="PANTHER" id="PTHR11926">
    <property type="entry name" value="GLUCOSYL/GLUCURONOSYL TRANSFERASES"/>
    <property type="match status" value="1"/>
</dbReference>
<comment type="similarity">
    <text evidence="1 4">Belongs to the UDP-glycosyltransferase family.</text>
</comment>
<organism evidence="5 6">
    <name type="scientific">Naematelia encephala</name>
    <dbReference type="NCBI Taxonomy" id="71784"/>
    <lineage>
        <taxon>Eukaryota</taxon>
        <taxon>Fungi</taxon>
        <taxon>Dikarya</taxon>
        <taxon>Basidiomycota</taxon>
        <taxon>Agaricomycotina</taxon>
        <taxon>Tremellomycetes</taxon>
        <taxon>Tremellales</taxon>
        <taxon>Naemateliaceae</taxon>
        <taxon>Naematelia</taxon>
    </lineage>
</organism>
<protein>
    <submittedName>
        <fullName evidence="5">Uncharacterized protein</fullName>
    </submittedName>
</protein>
<dbReference type="GO" id="GO:0080044">
    <property type="term" value="F:quercetin 7-O-glucosyltransferase activity"/>
    <property type="evidence" value="ECO:0007669"/>
    <property type="project" value="TreeGrafter"/>
</dbReference>
<proteinExistence type="inferred from homology"/>
<sequence>MDTHEPHRVHVVFIPVSLRSHLRILIQLCLNLLKANPQWQGTLLYTAVIAGSVQEELELQEQAFLSTLGPRLAHVVIEDGLTPPAAAYEERMAFKATCEGPLRELIRGKDGLNPPTAFISDMLRTSIRKQVHEVCDELASPRIPVLHLYPSMALSLHRFLNKYEDGGSCDQATERMKLYQEEGLSKDDSVAKALRSSTGRLLRWPDLPDMYDYEYTPQYFSRKHGPGGVVVQKLVFTVSRNTDGIICNGLPEMDGASLARVADLIQVPCFGVGPQFNERTWAKAEEKETEIQHVQEDDVFHFLDKALQQHGAKSVCYISLGSIFWPTLRPEIITVILRSLLDLSIPFVFATAASDATIPEELLDEVKRSGRGLIVKWVPQVQVLKHKAIGAFLTHCGWGSITESIIAGVPIIALPFGQDQPSLAAHFTKIQRIGIQLNHFSSGNDGCILGDGTVVISSIETMKAELTDVLKRLRGPEGDACRQQAETVREVFKASWESGGSRQEMAKLAKHIEQEPFVVKS</sequence>
<evidence type="ECO:0000313" key="5">
    <source>
        <dbReference type="EMBL" id="ORY26782.1"/>
    </source>
</evidence>
<evidence type="ECO:0000256" key="3">
    <source>
        <dbReference type="ARBA" id="ARBA00022679"/>
    </source>
</evidence>
<accession>A0A1Y2AW61</accession>
<evidence type="ECO:0000313" key="6">
    <source>
        <dbReference type="Proteomes" id="UP000193986"/>
    </source>
</evidence>
<keyword evidence="6" id="KW-1185">Reference proteome</keyword>
<dbReference type="GO" id="GO:0080043">
    <property type="term" value="F:quercetin 3-O-glucosyltransferase activity"/>
    <property type="evidence" value="ECO:0007669"/>
    <property type="project" value="TreeGrafter"/>
</dbReference>
<dbReference type="InterPro" id="IPR002213">
    <property type="entry name" value="UDP_glucos_trans"/>
</dbReference>
<keyword evidence="3 4" id="KW-0808">Transferase</keyword>